<dbReference type="InterPro" id="IPR050129">
    <property type="entry name" value="Zn_alcohol_dh"/>
</dbReference>
<dbReference type="InterPro" id="IPR013149">
    <property type="entry name" value="ADH-like_C"/>
</dbReference>
<dbReference type="InterPro" id="IPR011032">
    <property type="entry name" value="GroES-like_sf"/>
</dbReference>
<accession>A0A6J6AHY9</accession>
<name>A0A6J6AHY9_9ZZZZ</name>
<evidence type="ECO:0000313" key="4">
    <source>
        <dbReference type="EMBL" id="CAB4368485.1"/>
    </source>
</evidence>
<dbReference type="InterPro" id="IPR036291">
    <property type="entry name" value="NAD(P)-bd_dom_sf"/>
</dbReference>
<reference evidence="4" key="1">
    <citation type="submission" date="2020-05" db="EMBL/GenBank/DDBJ databases">
        <authorList>
            <person name="Chiriac C."/>
            <person name="Salcher M."/>
            <person name="Ghai R."/>
            <person name="Kavagutti S V."/>
        </authorList>
    </citation>
    <scope>NUCLEOTIDE SEQUENCE</scope>
</reference>
<dbReference type="SUPFAM" id="SSF50129">
    <property type="entry name" value="GroES-like"/>
    <property type="match status" value="1"/>
</dbReference>
<dbReference type="PANTHER" id="PTHR43401:SF2">
    <property type="entry name" value="L-THREONINE 3-DEHYDROGENASE"/>
    <property type="match status" value="1"/>
</dbReference>
<keyword evidence="1" id="KW-0560">Oxidoreductase</keyword>
<dbReference type="EMBL" id="CAETWZ010000168">
    <property type="protein sequence ID" value="CAB4368485.1"/>
    <property type="molecule type" value="Genomic_DNA"/>
</dbReference>
<dbReference type="GO" id="GO:0016491">
    <property type="term" value="F:oxidoreductase activity"/>
    <property type="evidence" value="ECO:0007669"/>
    <property type="project" value="UniProtKB-KW"/>
</dbReference>
<dbReference type="SUPFAM" id="SSF51735">
    <property type="entry name" value="NAD(P)-binding Rossmann-fold domains"/>
    <property type="match status" value="1"/>
</dbReference>
<gene>
    <name evidence="4" type="ORF">UFOPK4179_01288</name>
</gene>
<organism evidence="4">
    <name type="scientific">freshwater metagenome</name>
    <dbReference type="NCBI Taxonomy" id="449393"/>
    <lineage>
        <taxon>unclassified sequences</taxon>
        <taxon>metagenomes</taxon>
        <taxon>ecological metagenomes</taxon>
    </lineage>
</organism>
<dbReference type="AlphaFoldDB" id="A0A6J6AHY9"/>
<dbReference type="Gene3D" id="3.40.50.720">
    <property type="entry name" value="NAD(P)-binding Rossmann-like Domain"/>
    <property type="match status" value="1"/>
</dbReference>
<dbReference type="Pfam" id="PF08240">
    <property type="entry name" value="ADH_N"/>
    <property type="match status" value="1"/>
</dbReference>
<feature type="domain" description="Alcohol dehydrogenase-like N-terminal" evidence="3">
    <location>
        <begin position="25"/>
        <end position="117"/>
    </location>
</feature>
<evidence type="ECO:0000259" key="2">
    <source>
        <dbReference type="Pfam" id="PF00107"/>
    </source>
</evidence>
<protein>
    <submittedName>
        <fullName evidence="4">Unannotated protein</fullName>
    </submittedName>
</protein>
<sequence>MRAVTSSQGQVSVIDVDEPTGEGELITVSSSGICGSDLHLIANGLSGIILGHEFGGHTSTGQLVAVRPTGECGTCHQCKRGVPNTCAQASGSLHGTSIDGGLAEFVRVDPSRLYPMPAGTDPASVGLVEPLAVVIHGINRVSLQPGQRVLIVGAGSIGLLCAAALVDRHIEVDIVARHPHQAAAAEALGATAVSQPGRHYDASFDAVCTQESFDSCITATRPRGDMVELGVFWGPITIGNSLLMKEITLYPSIFYNHDHVHDDFAEAVDLLSRTPQITSHLVTHRFSLEEAAEAFRVAADRLSGAIKVHLFTAL</sequence>
<evidence type="ECO:0000259" key="3">
    <source>
        <dbReference type="Pfam" id="PF08240"/>
    </source>
</evidence>
<dbReference type="PANTHER" id="PTHR43401">
    <property type="entry name" value="L-THREONINE 3-DEHYDROGENASE"/>
    <property type="match status" value="1"/>
</dbReference>
<proteinExistence type="predicted"/>
<feature type="domain" description="Alcohol dehydrogenase-like C-terminal" evidence="2">
    <location>
        <begin position="157"/>
        <end position="272"/>
    </location>
</feature>
<dbReference type="InterPro" id="IPR013154">
    <property type="entry name" value="ADH-like_N"/>
</dbReference>
<dbReference type="Pfam" id="PF00107">
    <property type="entry name" value="ADH_zinc_N"/>
    <property type="match status" value="1"/>
</dbReference>
<dbReference type="Gene3D" id="3.90.180.10">
    <property type="entry name" value="Medium-chain alcohol dehydrogenases, catalytic domain"/>
    <property type="match status" value="1"/>
</dbReference>
<evidence type="ECO:0000256" key="1">
    <source>
        <dbReference type="ARBA" id="ARBA00023002"/>
    </source>
</evidence>